<feature type="transmembrane region" description="Helical" evidence="8">
    <location>
        <begin position="130"/>
        <end position="149"/>
    </location>
</feature>
<feature type="transmembrane region" description="Helical" evidence="8">
    <location>
        <begin position="69"/>
        <end position="87"/>
    </location>
</feature>
<evidence type="ECO:0000256" key="8">
    <source>
        <dbReference type="SAM" id="Phobius"/>
    </source>
</evidence>
<feature type="transmembrane region" description="Helical" evidence="8">
    <location>
        <begin position="94"/>
        <end position="110"/>
    </location>
</feature>
<feature type="region of interest" description="Disordered" evidence="7">
    <location>
        <begin position="1"/>
        <end position="24"/>
    </location>
</feature>
<comment type="caution">
    <text evidence="9">The sequence shown here is derived from an EMBL/GenBank/DDBJ whole genome shotgun (WGS) entry which is preliminary data.</text>
</comment>
<evidence type="ECO:0000256" key="1">
    <source>
        <dbReference type="ARBA" id="ARBA00004651"/>
    </source>
</evidence>
<dbReference type="PANTHER" id="PTHR33452:SF1">
    <property type="entry name" value="INNER MEMBRANE PROTEIN YPHA-RELATED"/>
    <property type="match status" value="1"/>
</dbReference>
<accession>A0A918STW3</accession>
<keyword evidence="6 8" id="KW-0472">Membrane</keyword>
<organism evidence="9 10">
    <name type="scientific">Cognatilysobacter bugurensis</name>
    <dbReference type="NCBI Taxonomy" id="543356"/>
    <lineage>
        <taxon>Bacteria</taxon>
        <taxon>Pseudomonadati</taxon>
        <taxon>Pseudomonadota</taxon>
        <taxon>Gammaproteobacteria</taxon>
        <taxon>Lysobacterales</taxon>
        <taxon>Lysobacteraceae</taxon>
        <taxon>Cognatilysobacter</taxon>
    </lineage>
</organism>
<name>A0A918STW3_9GAMM</name>
<comment type="subcellular location">
    <subcellularLocation>
        <location evidence="1">Cell membrane</location>
        <topology evidence="1">Multi-pass membrane protein</topology>
    </subcellularLocation>
</comment>
<comment type="similarity">
    <text evidence="2">Belongs to the DoxX family.</text>
</comment>
<protein>
    <submittedName>
        <fullName evidence="9">GntR family transcriptional regulator</fullName>
    </submittedName>
</protein>
<reference evidence="9" key="2">
    <citation type="submission" date="2020-09" db="EMBL/GenBank/DDBJ databases">
        <authorList>
            <person name="Sun Q."/>
            <person name="Kim S."/>
        </authorList>
    </citation>
    <scope>NUCLEOTIDE SEQUENCE</scope>
    <source>
        <strain evidence="9">KCTC 23077</strain>
    </source>
</reference>
<evidence type="ECO:0000313" key="9">
    <source>
        <dbReference type="EMBL" id="GHA68617.1"/>
    </source>
</evidence>
<gene>
    <name evidence="9" type="ORF">GCM10007067_00580</name>
</gene>
<keyword evidence="3" id="KW-1003">Cell membrane</keyword>
<evidence type="ECO:0000256" key="6">
    <source>
        <dbReference type="ARBA" id="ARBA00023136"/>
    </source>
</evidence>
<dbReference type="InterPro" id="IPR051907">
    <property type="entry name" value="DoxX-like_oxidoreductase"/>
</dbReference>
<proteinExistence type="inferred from homology"/>
<dbReference type="Pfam" id="PF07681">
    <property type="entry name" value="DoxX"/>
    <property type="match status" value="1"/>
</dbReference>
<dbReference type="EMBL" id="BMYD01000001">
    <property type="protein sequence ID" value="GHA68617.1"/>
    <property type="molecule type" value="Genomic_DNA"/>
</dbReference>
<keyword evidence="10" id="KW-1185">Reference proteome</keyword>
<evidence type="ECO:0000313" key="10">
    <source>
        <dbReference type="Proteomes" id="UP000646426"/>
    </source>
</evidence>
<reference evidence="9" key="1">
    <citation type="journal article" date="2014" name="Int. J. Syst. Evol. Microbiol.">
        <title>Complete genome sequence of Corynebacterium casei LMG S-19264T (=DSM 44701T), isolated from a smear-ripened cheese.</title>
        <authorList>
            <consortium name="US DOE Joint Genome Institute (JGI-PGF)"/>
            <person name="Walter F."/>
            <person name="Albersmeier A."/>
            <person name="Kalinowski J."/>
            <person name="Ruckert C."/>
        </authorList>
    </citation>
    <scope>NUCLEOTIDE SEQUENCE</scope>
    <source>
        <strain evidence="9">KCTC 23077</strain>
    </source>
</reference>
<dbReference type="PANTHER" id="PTHR33452">
    <property type="entry name" value="OXIDOREDUCTASE CATD-RELATED"/>
    <property type="match status" value="1"/>
</dbReference>
<sequence length="152" mass="16261">MQQTSDSPRDYPARSPPKPDCMNPNTQHDIAKLLLRVTLGALVLLHGIAKLNGGMGHIVRMVEAQGWPGFIGYFVLLGEVLGPLMVLTGFHARIGALLVAINMLVAVYLVHLGDLGRFTGQGGWALELQAMFFASAVVIALVGPGGYSVNQR</sequence>
<evidence type="ECO:0000256" key="5">
    <source>
        <dbReference type="ARBA" id="ARBA00022989"/>
    </source>
</evidence>
<keyword evidence="5 8" id="KW-1133">Transmembrane helix</keyword>
<evidence type="ECO:0000256" key="4">
    <source>
        <dbReference type="ARBA" id="ARBA00022692"/>
    </source>
</evidence>
<dbReference type="AlphaFoldDB" id="A0A918STW3"/>
<dbReference type="InterPro" id="IPR032808">
    <property type="entry name" value="DoxX"/>
</dbReference>
<evidence type="ECO:0000256" key="7">
    <source>
        <dbReference type="SAM" id="MobiDB-lite"/>
    </source>
</evidence>
<keyword evidence="4 8" id="KW-0812">Transmembrane</keyword>
<evidence type="ECO:0000256" key="2">
    <source>
        <dbReference type="ARBA" id="ARBA00006679"/>
    </source>
</evidence>
<dbReference type="Proteomes" id="UP000646426">
    <property type="component" value="Unassembled WGS sequence"/>
</dbReference>
<evidence type="ECO:0000256" key="3">
    <source>
        <dbReference type="ARBA" id="ARBA00022475"/>
    </source>
</evidence>
<feature type="transmembrane region" description="Helical" evidence="8">
    <location>
        <begin position="33"/>
        <end position="49"/>
    </location>
</feature>
<dbReference type="GO" id="GO:0005886">
    <property type="term" value="C:plasma membrane"/>
    <property type="evidence" value="ECO:0007669"/>
    <property type="project" value="UniProtKB-SubCell"/>
</dbReference>